<dbReference type="GO" id="GO:0005737">
    <property type="term" value="C:cytoplasm"/>
    <property type="evidence" value="ECO:0007669"/>
    <property type="project" value="InterPro"/>
</dbReference>
<evidence type="ECO:0000313" key="12">
    <source>
        <dbReference type="EMBL" id="EFN53685.1"/>
    </source>
</evidence>
<dbReference type="InterPro" id="IPR011258">
    <property type="entry name" value="BPG-indep_PGM_N"/>
</dbReference>
<dbReference type="InterPro" id="IPR036646">
    <property type="entry name" value="PGAM_B_sf"/>
</dbReference>
<evidence type="ECO:0000256" key="5">
    <source>
        <dbReference type="ARBA" id="ARBA00012026"/>
    </source>
</evidence>
<keyword evidence="6" id="KW-0479">Metal-binding</keyword>
<dbReference type="Gene3D" id="3.40.720.10">
    <property type="entry name" value="Alkaline Phosphatase, subunit A"/>
    <property type="match status" value="1"/>
</dbReference>
<dbReference type="GO" id="GO:0030145">
    <property type="term" value="F:manganese ion binding"/>
    <property type="evidence" value="ECO:0007669"/>
    <property type="project" value="InterPro"/>
</dbReference>
<dbReference type="AlphaFoldDB" id="E1ZKF8"/>
<keyword evidence="9" id="KW-0413">Isomerase</keyword>
<dbReference type="PANTHER" id="PTHR31637">
    <property type="entry name" value="2,3-BISPHOSPHOGLYCERATE-INDEPENDENT PHOSPHOGLYCERATE MUTASE"/>
    <property type="match status" value="1"/>
</dbReference>
<sequence length="589" mass="64141">MAEGHRSTLADEQFGQGLPEHSEAALREEAAAGDFRLAPHPTITRIGKPLLLIVMDGLGESKFHDEFNAVEQANTPTLDALKELAPRRWRMLKAHGTAVGLPTDADMGNSEVGHNALGAGQIVDQGAKCVDGALATGSLFKLDGWKWIEANAVAGTLHLIGLLSDGGVHSRYDQLTLLMEGAIQQGVKRIRLHVLSDGRDVNDNTAVAWVERLQGDVAALSQRLDVDVRIASGGGRMAVTMDRYESDWRVVQRGYYAHVLGEAPHRFKDPVQGVRELKKGNTVSDQYIEAWVVVGEDGESVGRVADGDAVVTFNFRADRMVEISQALEYPKFDKFDRKRWPDFRFAGIMQYDGDLLLPKHFLVPPPLIERASEQYVVGTGLRVFACSESQKIGHVTFFWNGNRSGYLDPKLEKFEEIPSDQGISFDKAPAMKAREIAAATKQALLSGKYDFVRCNFANPDMVGHTGNLKAAIEAVTVTDECVKVLLDAVDQAGGRFLVTADHGNAEEMSQRDKAGNPVIKDGKPVELTSHTLNPVLCAIGGPGLPGRGCCWQDDLPNAGLANVTATFLNLLGFEAPDFYKPTLITTDGE</sequence>
<dbReference type="GeneID" id="17353193"/>
<dbReference type="InterPro" id="IPR017850">
    <property type="entry name" value="Alkaline_phosphatase_core_sf"/>
</dbReference>
<feature type="domain" description="BPG-independent PGAM N-terminal" evidence="11">
    <location>
        <begin position="131"/>
        <end position="352"/>
    </location>
</feature>
<dbReference type="SUPFAM" id="SSF53649">
    <property type="entry name" value="Alkaline phosphatase-like"/>
    <property type="match status" value="1"/>
</dbReference>
<dbReference type="InterPro" id="IPR006124">
    <property type="entry name" value="Metalloenzyme"/>
</dbReference>
<evidence type="ECO:0000256" key="2">
    <source>
        <dbReference type="ARBA" id="ARBA00001936"/>
    </source>
</evidence>
<evidence type="ECO:0000256" key="1">
    <source>
        <dbReference type="ARBA" id="ARBA00000370"/>
    </source>
</evidence>
<organism evidence="13">
    <name type="scientific">Chlorella variabilis</name>
    <name type="common">Green alga</name>
    <dbReference type="NCBI Taxonomy" id="554065"/>
    <lineage>
        <taxon>Eukaryota</taxon>
        <taxon>Viridiplantae</taxon>
        <taxon>Chlorophyta</taxon>
        <taxon>core chlorophytes</taxon>
        <taxon>Trebouxiophyceae</taxon>
        <taxon>Chlorellales</taxon>
        <taxon>Chlorellaceae</taxon>
        <taxon>Chlorella clade</taxon>
        <taxon>Chlorella</taxon>
    </lineage>
</organism>
<comment type="pathway">
    <text evidence="3">Carbohydrate degradation; glycolysis; pyruvate from D-glyceraldehyde 3-phosphate: step 3/5.</text>
</comment>
<keyword evidence="7" id="KW-0324">Glycolysis</keyword>
<dbReference type="EMBL" id="GL433850">
    <property type="protein sequence ID" value="EFN53685.1"/>
    <property type="molecule type" value="Genomic_DNA"/>
</dbReference>
<evidence type="ECO:0000256" key="4">
    <source>
        <dbReference type="ARBA" id="ARBA00008819"/>
    </source>
</evidence>
<keyword evidence="8" id="KW-0464">Manganese</keyword>
<dbReference type="STRING" id="554065.E1ZKF8"/>
<dbReference type="NCBIfam" id="TIGR01307">
    <property type="entry name" value="pgm_bpd_ind"/>
    <property type="match status" value="1"/>
</dbReference>
<dbReference type="Proteomes" id="UP000008141">
    <property type="component" value="Unassembled WGS sequence"/>
</dbReference>
<dbReference type="SUPFAM" id="SSF64158">
    <property type="entry name" value="2,3-Bisphosphoglycerate-independent phosphoglycerate mutase, substrate-binding domain"/>
    <property type="match status" value="1"/>
</dbReference>
<dbReference type="InParanoid" id="E1ZKF8"/>
<reference evidence="12 13" key="1">
    <citation type="journal article" date="2010" name="Plant Cell">
        <title>The Chlorella variabilis NC64A genome reveals adaptation to photosymbiosis, coevolution with viruses, and cryptic sex.</title>
        <authorList>
            <person name="Blanc G."/>
            <person name="Duncan G."/>
            <person name="Agarkova I."/>
            <person name="Borodovsky M."/>
            <person name="Gurnon J."/>
            <person name="Kuo A."/>
            <person name="Lindquist E."/>
            <person name="Lucas S."/>
            <person name="Pangilinan J."/>
            <person name="Polle J."/>
            <person name="Salamov A."/>
            <person name="Terry A."/>
            <person name="Yamada T."/>
            <person name="Dunigan D.D."/>
            <person name="Grigoriev I.V."/>
            <person name="Claverie J.M."/>
            <person name="Van Etten J.L."/>
        </authorList>
    </citation>
    <scope>NUCLEOTIDE SEQUENCE [LARGE SCALE GENOMIC DNA]</scope>
    <source>
        <strain evidence="12 13">NC64A</strain>
    </source>
</reference>
<dbReference type="PANTHER" id="PTHR31637:SF0">
    <property type="entry name" value="2,3-BISPHOSPHOGLYCERATE-INDEPENDENT PHOSPHOGLYCERATE MUTASE"/>
    <property type="match status" value="1"/>
</dbReference>
<evidence type="ECO:0000256" key="9">
    <source>
        <dbReference type="ARBA" id="ARBA00023235"/>
    </source>
</evidence>
<evidence type="ECO:0000256" key="7">
    <source>
        <dbReference type="ARBA" id="ARBA00023152"/>
    </source>
</evidence>
<dbReference type="Gene3D" id="3.40.1450.10">
    <property type="entry name" value="BPG-independent phosphoglycerate mutase, domain B"/>
    <property type="match status" value="1"/>
</dbReference>
<evidence type="ECO:0000259" key="11">
    <source>
        <dbReference type="Pfam" id="PF06415"/>
    </source>
</evidence>
<feature type="domain" description="Metalloenzyme" evidence="10">
    <location>
        <begin position="48"/>
        <end position="574"/>
    </location>
</feature>
<dbReference type="RefSeq" id="XP_005845787.1">
    <property type="nucleotide sequence ID" value="XM_005845725.1"/>
</dbReference>
<comment type="similarity">
    <text evidence="4">Belongs to the BPG-independent phosphoglycerate mutase family.</text>
</comment>
<name>E1ZKF8_CHLVA</name>
<evidence type="ECO:0000256" key="8">
    <source>
        <dbReference type="ARBA" id="ARBA00023211"/>
    </source>
</evidence>
<dbReference type="Pfam" id="PF01676">
    <property type="entry name" value="Metalloenzyme"/>
    <property type="match status" value="1"/>
</dbReference>
<gene>
    <name evidence="12" type="ORF">CHLNCDRAFT_36362</name>
</gene>
<dbReference type="OrthoDB" id="952271at2759"/>
<dbReference type="GO" id="GO:0010037">
    <property type="term" value="P:response to carbon dioxide"/>
    <property type="evidence" value="ECO:0007669"/>
    <property type="project" value="UniProtKB-ARBA"/>
</dbReference>
<evidence type="ECO:0000256" key="6">
    <source>
        <dbReference type="ARBA" id="ARBA00022723"/>
    </source>
</evidence>
<dbReference type="KEGG" id="cvr:CHLNCDRAFT_36362"/>
<dbReference type="GO" id="GO:0004619">
    <property type="term" value="F:phosphoglycerate mutase activity"/>
    <property type="evidence" value="ECO:0007669"/>
    <property type="project" value="UniProtKB-EC"/>
</dbReference>
<comment type="catalytic activity">
    <reaction evidence="1">
        <text>(2R)-2-phosphoglycerate = (2R)-3-phosphoglycerate</text>
        <dbReference type="Rhea" id="RHEA:15901"/>
        <dbReference type="ChEBI" id="CHEBI:58272"/>
        <dbReference type="ChEBI" id="CHEBI:58289"/>
        <dbReference type="EC" id="5.4.2.12"/>
    </reaction>
</comment>
<accession>E1ZKF8</accession>
<dbReference type="EC" id="5.4.2.12" evidence="5"/>
<dbReference type="FunFam" id="3.40.1450.10:FF:000002">
    <property type="entry name" value="2,3-bisphosphoglycerate-independent phosphoglycerate mutase"/>
    <property type="match status" value="1"/>
</dbReference>
<evidence type="ECO:0000259" key="10">
    <source>
        <dbReference type="Pfam" id="PF01676"/>
    </source>
</evidence>
<dbReference type="CDD" id="cd16010">
    <property type="entry name" value="iPGM"/>
    <property type="match status" value="1"/>
</dbReference>
<proteinExistence type="inferred from homology"/>
<dbReference type="Pfam" id="PF06415">
    <property type="entry name" value="iPGM_N"/>
    <property type="match status" value="1"/>
</dbReference>
<dbReference type="OMA" id="APDPFNC"/>
<dbReference type="GO" id="GO:0006096">
    <property type="term" value="P:glycolytic process"/>
    <property type="evidence" value="ECO:0007669"/>
    <property type="project" value="UniProtKB-UniPathway"/>
</dbReference>
<comment type="cofactor">
    <cofactor evidence="2">
        <name>Mn(2+)</name>
        <dbReference type="ChEBI" id="CHEBI:29035"/>
    </cofactor>
</comment>
<protein>
    <recommendedName>
        <fullName evidence="5">phosphoglycerate mutase (2,3-diphosphoglycerate-independent)</fullName>
        <ecNumber evidence="5">5.4.2.12</ecNumber>
    </recommendedName>
</protein>
<dbReference type="eggNOG" id="KOG4513">
    <property type="taxonomic scope" value="Eukaryota"/>
</dbReference>
<dbReference type="InterPro" id="IPR005995">
    <property type="entry name" value="Pgm_bpd_ind"/>
</dbReference>
<dbReference type="GO" id="GO:0006007">
    <property type="term" value="P:glucose catabolic process"/>
    <property type="evidence" value="ECO:0007669"/>
    <property type="project" value="InterPro"/>
</dbReference>
<keyword evidence="13" id="KW-1185">Reference proteome</keyword>
<evidence type="ECO:0000256" key="3">
    <source>
        <dbReference type="ARBA" id="ARBA00004798"/>
    </source>
</evidence>
<evidence type="ECO:0000313" key="13">
    <source>
        <dbReference type="Proteomes" id="UP000008141"/>
    </source>
</evidence>
<dbReference type="UniPathway" id="UPA00109">
    <property type="reaction ID" value="UER00186"/>
</dbReference>